<reference evidence="1" key="1">
    <citation type="submission" date="2020-03" db="EMBL/GenBank/DDBJ databases">
        <title>The deep terrestrial virosphere.</title>
        <authorList>
            <person name="Holmfeldt K."/>
            <person name="Nilsson E."/>
            <person name="Simone D."/>
            <person name="Lopez-Fernandez M."/>
            <person name="Wu X."/>
            <person name="de Brujin I."/>
            <person name="Lundin D."/>
            <person name="Andersson A."/>
            <person name="Bertilsson S."/>
            <person name="Dopson M."/>
        </authorList>
    </citation>
    <scope>NUCLEOTIDE SEQUENCE</scope>
    <source>
        <strain evidence="1">TM448A00171</strain>
        <strain evidence="2">TM448B00200</strain>
    </source>
</reference>
<accession>A0A6H1ZC04</accession>
<sequence>MVQMIAFVLRFTSEKEREEGKALAHRLKMSFNELILDLLKKAIKESKEVKK</sequence>
<gene>
    <name evidence="1" type="ORF">TM448A00171_0011</name>
    <name evidence="2" type="ORF">TM448B00200_0013</name>
</gene>
<dbReference type="EMBL" id="MT144599">
    <property type="protein sequence ID" value="QJH94306.1"/>
    <property type="molecule type" value="Genomic_DNA"/>
</dbReference>
<evidence type="ECO:0000313" key="1">
    <source>
        <dbReference type="EMBL" id="QJA44992.1"/>
    </source>
</evidence>
<evidence type="ECO:0000313" key="2">
    <source>
        <dbReference type="EMBL" id="QJH94306.1"/>
    </source>
</evidence>
<name>A0A6H1ZC04_9ZZZZ</name>
<proteinExistence type="predicted"/>
<dbReference type="AlphaFoldDB" id="A0A6H1ZC04"/>
<protein>
    <submittedName>
        <fullName evidence="1">Uncharacterized protein</fullName>
    </submittedName>
</protein>
<organism evidence="1">
    <name type="scientific">viral metagenome</name>
    <dbReference type="NCBI Taxonomy" id="1070528"/>
    <lineage>
        <taxon>unclassified sequences</taxon>
        <taxon>metagenomes</taxon>
        <taxon>organismal metagenomes</taxon>
    </lineage>
</organism>
<dbReference type="EMBL" id="MT143984">
    <property type="protein sequence ID" value="QJA44992.1"/>
    <property type="molecule type" value="Genomic_DNA"/>
</dbReference>